<dbReference type="PROSITE" id="PS50112">
    <property type="entry name" value="PAS"/>
    <property type="match status" value="1"/>
</dbReference>
<organism evidence="7 8">
    <name type="scientific">Microbotryum intermedium</name>
    <dbReference type="NCBI Taxonomy" id="269621"/>
    <lineage>
        <taxon>Eukaryota</taxon>
        <taxon>Fungi</taxon>
        <taxon>Dikarya</taxon>
        <taxon>Basidiomycota</taxon>
        <taxon>Pucciniomycotina</taxon>
        <taxon>Microbotryomycetes</taxon>
        <taxon>Microbotryales</taxon>
        <taxon>Microbotryaceae</taxon>
        <taxon>Microbotryum</taxon>
    </lineage>
</organism>
<keyword evidence="2" id="KW-0288">FMN</keyword>
<dbReference type="InterPro" id="IPR000700">
    <property type="entry name" value="PAS-assoc_C"/>
</dbReference>
<feature type="compositionally biased region" description="Polar residues" evidence="4">
    <location>
        <begin position="23"/>
        <end position="39"/>
    </location>
</feature>
<dbReference type="Gene3D" id="3.30.450.20">
    <property type="entry name" value="PAS domain"/>
    <property type="match status" value="1"/>
</dbReference>
<dbReference type="PROSITE" id="PS50113">
    <property type="entry name" value="PAC"/>
    <property type="match status" value="1"/>
</dbReference>
<dbReference type="OrthoDB" id="447251at2759"/>
<dbReference type="AlphaFoldDB" id="A0A238FJ06"/>
<dbReference type="InterPro" id="IPR001610">
    <property type="entry name" value="PAC"/>
</dbReference>
<dbReference type="InterPro" id="IPR035965">
    <property type="entry name" value="PAS-like_dom_sf"/>
</dbReference>
<reference evidence="8" key="1">
    <citation type="submission" date="2016-09" db="EMBL/GenBank/DDBJ databases">
        <authorList>
            <person name="Jeantristanb JTB J.-T."/>
            <person name="Ricardo R."/>
        </authorList>
    </citation>
    <scope>NUCLEOTIDE SEQUENCE [LARGE SCALE GENOMIC DNA]</scope>
</reference>
<keyword evidence="1" id="KW-0285">Flavoprotein</keyword>
<dbReference type="SMART" id="SM00086">
    <property type="entry name" value="PAC"/>
    <property type="match status" value="1"/>
</dbReference>
<dbReference type="Proteomes" id="UP000198372">
    <property type="component" value="Unassembled WGS sequence"/>
</dbReference>
<dbReference type="CDD" id="cd00130">
    <property type="entry name" value="PAS"/>
    <property type="match status" value="1"/>
</dbReference>
<evidence type="ECO:0000259" key="6">
    <source>
        <dbReference type="PROSITE" id="PS50113"/>
    </source>
</evidence>
<evidence type="ECO:0000259" key="5">
    <source>
        <dbReference type="PROSITE" id="PS50112"/>
    </source>
</evidence>
<dbReference type="NCBIfam" id="TIGR00229">
    <property type="entry name" value="sensory_box"/>
    <property type="match status" value="1"/>
</dbReference>
<feature type="region of interest" description="Disordered" evidence="4">
    <location>
        <begin position="23"/>
        <end position="48"/>
    </location>
</feature>
<keyword evidence="8" id="KW-1185">Reference proteome</keyword>
<feature type="region of interest" description="Disordered" evidence="4">
    <location>
        <begin position="714"/>
        <end position="736"/>
    </location>
</feature>
<accession>A0A238FJ06</accession>
<dbReference type="PANTHER" id="PTHR47429">
    <property type="entry name" value="PROTEIN TWIN LOV 1"/>
    <property type="match status" value="1"/>
</dbReference>
<evidence type="ECO:0000256" key="3">
    <source>
        <dbReference type="ARBA" id="ARBA00022991"/>
    </source>
</evidence>
<feature type="domain" description="PAS" evidence="5">
    <location>
        <begin position="370"/>
        <end position="416"/>
    </location>
</feature>
<feature type="region of interest" description="Disordered" evidence="4">
    <location>
        <begin position="544"/>
        <end position="613"/>
    </location>
</feature>
<gene>
    <name evidence="7" type="ORF">BQ2448_3818</name>
</gene>
<dbReference type="GO" id="GO:0005634">
    <property type="term" value="C:nucleus"/>
    <property type="evidence" value="ECO:0007669"/>
    <property type="project" value="TreeGrafter"/>
</dbReference>
<sequence>MSDVSKRDAVKVYQVTLAANLSSRNASRTSLPDGNSTVSKADKPLGVNSDSLGSSVLSSHISSMRPASMATSRFDSDSEADSNAVSPSDFDAALASKVGDWALNYESSSRPSQHVLQERELKLDASPSSTQVRPLVTREMSAESFVPIITNISIDLSTWTSEVQVPAQVEDDKNAVPHLPPISTNASPVVSGEGGAAVREERTSLPMFSEDVKQGIESTIQGTMYEIFERTMRSPSSRREFREWLSNTHRDVSAYDLWKDLNAFRALSRNVTLCAAALHELGDSVNRGSLPAELRTQLDEGLQHVMGFEEKLVAPQAYLLDAIYKADFQEYIRHLSVIECEAMLQNASTIHAQHGAAFCLTNPRQRDHPIQLVSPGFEELTGYEAKHIVGRNCRFLSGPQTFDITTTKMREAIHEGQSFDTVILNYRNSGEPFYNLLSVAPIRDSHGALCYFLGSQTDVTDLLEKHLRKLLSLQEPQKRDGTSGDGIVDEFSPSFRLFAAAVGLTTQVENHEQGDHDDLSGKEMPIVHEIAGFQLVLQDHSTTSVSSAGATTRGASDAGRKKKGSAGSSSSGSGMIKKLWDKMKHHHHHQDKGQLSPMNKAGANGAQRSETNLNDVGRIAPVSFPDHSIWASNWALNNHASACSLQFSESMGASISAEPHALHSRLLVFVVPSRQIVYLTPSTIHFLGNRGSSTTKPDRSNLLQTDVLSLITTASGPSSPLTSPVGETSSGSHHSNSFLATLSAGERVREKFLDAVAEGKEKVLKVGIRIRKTRLDYPVASIDQTIGDRIAKVKIRLSPLKRGDSKVEAFVLVFL</sequence>
<evidence type="ECO:0000256" key="2">
    <source>
        <dbReference type="ARBA" id="ARBA00022643"/>
    </source>
</evidence>
<evidence type="ECO:0000256" key="4">
    <source>
        <dbReference type="SAM" id="MobiDB-lite"/>
    </source>
</evidence>
<evidence type="ECO:0000313" key="8">
    <source>
        <dbReference type="Proteomes" id="UP000198372"/>
    </source>
</evidence>
<proteinExistence type="predicted"/>
<dbReference type="EMBL" id="FMSP01000006">
    <property type="protein sequence ID" value="SCV71056.1"/>
    <property type="molecule type" value="Genomic_DNA"/>
</dbReference>
<name>A0A238FJ06_9BASI</name>
<feature type="compositionally biased region" description="Low complexity" evidence="4">
    <location>
        <begin position="544"/>
        <end position="557"/>
    </location>
</feature>
<dbReference type="PANTHER" id="PTHR47429:SF2">
    <property type="entry name" value="PROTEIN TWIN LOV 1"/>
    <property type="match status" value="1"/>
</dbReference>
<dbReference type="STRING" id="269621.A0A238FJ06"/>
<dbReference type="SUPFAM" id="SSF55785">
    <property type="entry name" value="PYP-like sensor domain (PAS domain)"/>
    <property type="match status" value="1"/>
</dbReference>
<feature type="domain" description="PAC" evidence="6">
    <location>
        <begin position="417"/>
        <end position="471"/>
    </location>
</feature>
<protein>
    <submittedName>
        <fullName evidence="7">BQ2448_3818 protein</fullName>
    </submittedName>
</protein>
<keyword evidence="3" id="KW-0157">Chromophore</keyword>
<dbReference type="Pfam" id="PF13426">
    <property type="entry name" value="PAS_9"/>
    <property type="match status" value="1"/>
</dbReference>
<dbReference type="InterPro" id="IPR000014">
    <property type="entry name" value="PAS"/>
</dbReference>
<evidence type="ECO:0000313" key="7">
    <source>
        <dbReference type="EMBL" id="SCV71056.1"/>
    </source>
</evidence>
<feature type="compositionally biased region" description="Low complexity" evidence="4">
    <location>
        <begin position="565"/>
        <end position="574"/>
    </location>
</feature>
<evidence type="ECO:0000256" key="1">
    <source>
        <dbReference type="ARBA" id="ARBA00022630"/>
    </source>
</evidence>